<comment type="caution">
    <text evidence="1">The sequence shown here is derived from an EMBL/GenBank/DDBJ whole genome shotgun (WGS) entry which is preliminary data.</text>
</comment>
<organism evidence="1 2">
    <name type="scientific">Candida albicans P78048</name>
    <dbReference type="NCBI Taxonomy" id="1094989"/>
    <lineage>
        <taxon>Eukaryota</taxon>
        <taxon>Fungi</taxon>
        <taxon>Dikarya</taxon>
        <taxon>Ascomycota</taxon>
        <taxon>Saccharomycotina</taxon>
        <taxon>Pichiomycetes</taxon>
        <taxon>Debaryomycetaceae</taxon>
        <taxon>Candida/Lodderomyces clade</taxon>
        <taxon>Candida</taxon>
    </lineage>
</organism>
<accession>A0AB34PZ54</accession>
<sequence>MTILCLHITQYHEKKIQRPKFVSFNCDHYYQ</sequence>
<proteinExistence type="predicted"/>
<protein>
    <submittedName>
        <fullName evidence="1">Uncharacterized protein</fullName>
    </submittedName>
</protein>
<dbReference type="EMBL" id="AJIX01000013">
    <property type="protein sequence ID" value="KGR13644.1"/>
    <property type="molecule type" value="Genomic_DNA"/>
</dbReference>
<gene>
    <name evidence="1" type="ORF">MG3_02074</name>
</gene>
<evidence type="ECO:0000313" key="1">
    <source>
        <dbReference type="EMBL" id="KGR13644.1"/>
    </source>
</evidence>
<dbReference type="Proteomes" id="UP000030161">
    <property type="component" value="Unassembled WGS sequence"/>
</dbReference>
<dbReference type="AlphaFoldDB" id="A0AB34PZ54"/>
<evidence type="ECO:0000313" key="2">
    <source>
        <dbReference type="Proteomes" id="UP000030161"/>
    </source>
</evidence>
<feature type="non-terminal residue" evidence="1">
    <location>
        <position position="31"/>
    </location>
</feature>
<reference evidence="1 2" key="1">
    <citation type="submission" date="2013-12" db="EMBL/GenBank/DDBJ databases">
        <title>The Genome Sequence of Candida albicans P78048.</title>
        <authorList>
            <consortium name="The Broad Institute Genome Sequencing Platform"/>
            <consortium name="The Broad Institute Genome Sequencing Center for Infectious Disease"/>
            <person name="Cuomo C."/>
            <person name="Bennett R."/>
            <person name="Hirakawa M."/>
            <person name="Noverr M."/>
            <person name="Mitchell A."/>
            <person name="Young S.K."/>
            <person name="Zeng Q."/>
            <person name="Gargeya S."/>
            <person name="Fitzgerald M."/>
            <person name="Abouelleil A."/>
            <person name="Alvarado L."/>
            <person name="Berlin A.M."/>
            <person name="Chapman S.B."/>
            <person name="Dewar J."/>
            <person name="Goldberg J."/>
            <person name="Griggs A."/>
            <person name="Gujja S."/>
            <person name="Hansen M."/>
            <person name="Howarth C."/>
            <person name="Imamovic A."/>
            <person name="Larimer J."/>
            <person name="McCowan C."/>
            <person name="Murphy C."/>
            <person name="Pearson M."/>
            <person name="Priest M."/>
            <person name="Roberts A."/>
            <person name="Saif S."/>
            <person name="Shea T."/>
            <person name="Sykes S."/>
            <person name="Wortman J."/>
            <person name="Nusbaum C."/>
            <person name="Birren B."/>
        </authorList>
    </citation>
    <scope>NUCLEOTIDE SEQUENCE [LARGE SCALE GENOMIC DNA]</scope>
    <source>
        <strain evidence="1 2">P78048</strain>
    </source>
</reference>
<name>A0AB34PZ54_CANAX</name>